<name>A0A2W4CBZ0_9HYPH</name>
<dbReference type="Gene3D" id="2.30.110.10">
    <property type="entry name" value="Electron Transport, Fmn-binding Protein, Chain A"/>
    <property type="match status" value="1"/>
</dbReference>
<feature type="domain" description="Flavin reductase like" evidence="1">
    <location>
        <begin position="19"/>
        <end position="172"/>
    </location>
</feature>
<reference evidence="2 3" key="1">
    <citation type="journal article" date="2018" name="Sci. Rep.">
        <title>Rhizobium tumorigenes sp. nov., a novel plant tumorigenic bacterium isolated from cane gall tumors on thornless blackberry.</title>
        <authorList>
            <person name="Kuzmanovi N."/>
            <person name="Smalla K."/>
            <person name="Gronow S."/>
            <person name="PuBawska J."/>
        </authorList>
    </citation>
    <scope>NUCLEOTIDE SEQUENCE [LARGE SCALE GENOMIC DNA]</scope>
    <source>
        <strain evidence="2 3">CCBAU 85046</strain>
    </source>
</reference>
<dbReference type="InterPro" id="IPR002563">
    <property type="entry name" value="Flavin_Rdtase-like_dom"/>
</dbReference>
<dbReference type="PANTHER" id="PTHR43812">
    <property type="entry name" value="BLR2425 PROTEIN"/>
    <property type="match status" value="1"/>
</dbReference>
<dbReference type="AlphaFoldDB" id="A0A2W4CBZ0"/>
<protein>
    <submittedName>
        <fullName evidence="2">Flavin reductase</fullName>
    </submittedName>
</protein>
<dbReference type="Proteomes" id="UP000248925">
    <property type="component" value="Unassembled WGS sequence"/>
</dbReference>
<evidence type="ECO:0000259" key="1">
    <source>
        <dbReference type="SMART" id="SM00903"/>
    </source>
</evidence>
<dbReference type="SMART" id="SM00903">
    <property type="entry name" value="Flavin_Reduct"/>
    <property type="match status" value="1"/>
</dbReference>
<dbReference type="EMBL" id="PCDP01000045">
    <property type="protein sequence ID" value="PZM10769.1"/>
    <property type="molecule type" value="Genomic_DNA"/>
</dbReference>
<gene>
    <name evidence="2" type="ORF">CPY51_22280</name>
</gene>
<evidence type="ECO:0000313" key="2">
    <source>
        <dbReference type="EMBL" id="PZM10769.1"/>
    </source>
</evidence>
<dbReference type="GO" id="GO:0016646">
    <property type="term" value="F:oxidoreductase activity, acting on the CH-NH group of donors, NAD or NADP as acceptor"/>
    <property type="evidence" value="ECO:0007669"/>
    <property type="project" value="UniProtKB-ARBA"/>
</dbReference>
<keyword evidence="3" id="KW-1185">Reference proteome</keyword>
<evidence type="ECO:0000313" key="3">
    <source>
        <dbReference type="Proteomes" id="UP000248925"/>
    </source>
</evidence>
<dbReference type="RefSeq" id="WP_111162435.1">
    <property type="nucleotide sequence ID" value="NZ_PCDP01000045.1"/>
</dbReference>
<proteinExistence type="predicted"/>
<dbReference type="Pfam" id="PF01613">
    <property type="entry name" value="Flavin_Reduct"/>
    <property type="match status" value="1"/>
</dbReference>
<dbReference type="SUPFAM" id="SSF50475">
    <property type="entry name" value="FMN-binding split barrel"/>
    <property type="match status" value="1"/>
</dbReference>
<accession>A0A2W4CBZ0</accession>
<dbReference type="PANTHER" id="PTHR43812:SF2">
    <property type="entry name" value="FLAVIN REDUCTASE LIKE DOMAIN-CONTAINING PROTEIN"/>
    <property type="match status" value="1"/>
</dbReference>
<comment type="caution">
    <text evidence="2">The sequence shown here is derived from an EMBL/GenBank/DDBJ whole genome shotgun (WGS) entry which is preliminary data.</text>
</comment>
<dbReference type="GO" id="GO:0010181">
    <property type="term" value="F:FMN binding"/>
    <property type="evidence" value="ECO:0007669"/>
    <property type="project" value="InterPro"/>
</dbReference>
<dbReference type="OrthoDB" id="9783347at2"/>
<organism evidence="2 3">
    <name type="scientific">Rhizobium tubonense</name>
    <dbReference type="NCBI Taxonomy" id="484088"/>
    <lineage>
        <taxon>Bacteria</taxon>
        <taxon>Pseudomonadati</taxon>
        <taxon>Pseudomonadota</taxon>
        <taxon>Alphaproteobacteria</taxon>
        <taxon>Hyphomicrobiales</taxon>
        <taxon>Rhizobiaceae</taxon>
        <taxon>Rhizobium/Agrobacterium group</taxon>
        <taxon>Rhizobium</taxon>
    </lineage>
</organism>
<sequence>MFYKTDTNHHGLSYDPFKAIVAPRPIGWIGTKGKDGSVNLSPYSFFNAVCDRPKIVMFSSDGRKDSARNAEETGVFTTNFVSRNLIDKMNASSITVPYGIDEFALAGLTATAGTLVDAPYVGEAFAVLECRVTEIINPMTLTGERAANVMVFGQVVGIHISEAIVRDGRLDMAMARPVGRMGYMDYSESSDVFELMRPRPPQG</sequence>
<dbReference type="InterPro" id="IPR012349">
    <property type="entry name" value="Split_barrel_FMN-bd"/>
</dbReference>